<dbReference type="InterPro" id="IPR036457">
    <property type="entry name" value="PPM-type-like_dom_sf"/>
</dbReference>
<evidence type="ECO:0000256" key="6">
    <source>
        <dbReference type="ARBA" id="ARBA00022842"/>
    </source>
</evidence>
<dbReference type="GO" id="GO:0046872">
    <property type="term" value="F:metal ion binding"/>
    <property type="evidence" value="ECO:0007669"/>
    <property type="project" value="UniProtKB-KW"/>
</dbReference>
<dbReference type="PANTHER" id="PTHR47992">
    <property type="entry name" value="PROTEIN PHOSPHATASE"/>
    <property type="match status" value="1"/>
</dbReference>
<dbReference type="EMBL" id="JABWDY010027999">
    <property type="protein sequence ID" value="KAF5187430.1"/>
    <property type="molecule type" value="Genomic_DNA"/>
</dbReference>
<keyword evidence="4" id="KW-0479">Metal-binding</keyword>
<dbReference type="SMART" id="SM00332">
    <property type="entry name" value="PP2Cc"/>
    <property type="match status" value="1"/>
</dbReference>
<dbReference type="InterPro" id="IPR015655">
    <property type="entry name" value="PP2C"/>
</dbReference>
<dbReference type="AlphaFoldDB" id="A0A7J6VTC2"/>
<dbReference type="GO" id="GO:0004722">
    <property type="term" value="F:protein serine/threonine phosphatase activity"/>
    <property type="evidence" value="ECO:0007669"/>
    <property type="project" value="UniProtKB-EC"/>
</dbReference>
<protein>
    <recommendedName>
        <fullName evidence="3">protein-serine/threonine phosphatase</fullName>
        <ecNumber evidence="3">3.1.3.16</ecNumber>
    </recommendedName>
</protein>
<comment type="similarity">
    <text evidence="9">Belongs to the PP2C family.</text>
</comment>
<gene>
    <name evidence="11" type="ORF">FRX31_022981</name>
</gene>
<organism evidence="11 12">
    <name type="scientific">Thalictrum thalictroides</name>
    <name type="common">Rue-anemone</name>
    <name type="synonym">Anemone thalictroides</name>
    <dbReference type="NCBI Taxonomy" id="46969"/>
    <lineage>
        <taxon>Eukaryota</taxon>
        <taxon>Viridiplantae</taxon>
        <taxon>Streptophyta</taxon>
        <taxon>Embryophyta</taxon>
        <taxon>Tracheophyta</taxon>
        <taxon>Spermatophyta</taxon>
        <taxon>Magnoliopsida</taxon>
        <taxon>Ranunculales</taxon>
        <taxon>Ranunculaceae</taxon>
        <taxon>Thalictroideae</taxon>
        <taxon>Thalictrum</taxon>
    </lineage>
</organism>
<evidence type="ECO:0000313" key="12">
    <source>
        <dbReference type="Proteomes" id="UP000554482"/>
    </source>
</evidence>
<evidence type="ECO:0000256" key="5">
    <source>
        <dbReference type="ARBA" id="ARBA00022801"/>
    </source>
</evidence>
<keyword evidence="6" id="KW-0460">Magnesium</keyword>
<evidence type="ECO:0000313" key="11">
    <source>
        <dbReference type="EMBL" id="KAF5187430.1"/>
    </source>
</evidence>
<evidence type="ECO:0000259" key="10">
    <source>
        <dbReference type="PROSITE" id="PS51746"/>
    </source>
</evidence>
<evidence type="ECO:0000256" key="4">
    <source>
        <dbReference type="ARBA" id="ARBA00022723"/>
    </source>
</evidence>
<reference evidence="11 12" key="1">
    <citation type="submission" date="2020-06" db="EMBL/GenBank/DDBJ databases">
        <title>Transcriptomic and genomic resources for Thalictrum thalictroides and T. hernandezii: Facilitating candidate gene discovery in an emerging model plant lineage.</title>
        <authorList>
            <person name="Arias T."/>
            <person name="Riano-Pachon D.M."/>
            <person name="Di Stilio V.S."/>
        </authorList>
    </citation>
    <scope>NUCLEOTIDE SEQUENCE [LARGE SCALE GENOMIC DNA]</scope>
    <source>
        <strain evidence="12">cv. WT478/WT964</strain>
        <tissue evidence="11">Leaves</tissue>
    </source>
</reference>
<proteinExistence type="inferred from homology"/>
<keyword evidence="7 9" id="KW-0904">Protein phosphatase</keyword>
<keyword evidence="8" id="KW-0464">Manganese</keyword>
<dbReference type="InterPro" id="IPR001932">
    <property type="entry name" value="PPM-type_phosphatase-like_dom"/>
</dbReference>
<dbReference type="Proteomes" id="UP000554482">
    <property type="component" value="Unassembled WGS sequence"/>
</dbReference>
<comment type="caution">
    <text evidence="11">The sequence shown here is derived from an EMBL/GenBank/DDBJ whole genome shotgun (WGS) entry which is preliminary data.</text>
</comment>
<evidence type="ECO:0000256" key="9">
    <source>
        <dbReference type="RuleBase" id="RU003465"/>
    </source>
</evidence>
<dbReference type="PROSITE" id="PS01032">
    <property type="entry name" value="PPM_1"/>
    <property type="match status" value="1"/>
</dbReference>
<dbReference type="Gene3D" id="3.60.40.10">
    <property type="entry name" value="PPM-type phosphatase domain"/>
    <property type="match status" value="1"/>
</dbReference>
<dbReference type="OrthoDB" id="10264738at2759"/>
<keyword evidence="12" id="KW-1185">Reference proteome</keyword>
<dbReference type="PROSITE" id="PS51746">
    <property type="entry name" value="PPM_2"/>
    <property type="match status" value="1"/>
</dbReference>
<name>A0A7J6VTC2_THATH</name>
<evidence type="ECO:0000256" key="3">
    <source>
        <dbReference type="ARBA" id="ARBA00013081"/>
    </source>
</evidence>
<dbReference type="CDD" id="cd00143">
    <property type="entry name" value="PP2Cc"/>
    <property type="match status" value="1"/>
</dbReference>
<sequence>MDNKTISKGLPIILEEESPKQNFICSKIEHKEAKEFVPPLHSGEYPSENSSILMQERLLDSRSTAPLDIGKKIKLSSKIKKRPARLVVPESFSGLDLCEVANHEPSQKEFEIEGKHFFFANRRGRRQVMEDGYHVITDIMGDSQQAFFGVYDGHGGRAAVDFVTENLGKKIVAALREVEETKDQSREAIKKGYLATDQEFLSQDVSSGACAATVLVKDGELYIANVGDCRVVLSRKGIATALTSDHRLDREDERLRIDSLGGYVNCQNGVWRVQGSLAVSRAIGDSNLKQWVVSEPEIKKLDITSDCEFLVLASDGLWDKVSNQEAVDIVSRHKNSIESCKKLIDISSSRGNKDDISVMVIDLQNFKRHKE</sequence>
<evidence type="ECO:0000256" key="2">
    <source>
        <dbReference type="ARBA" id="ARBA00001946"/>
    </source>
</evidence>
<evidence type="ECO:0000256" key="8">
    <source>
        <dbReference type="ARBA" id="ARBA00023211"/>
    </source>
</evidence>
<dbReference type="Pfam" id="PF00481">
    <property type="entry name" value="PP2C"/>
    <property type="match status" value="1"/>
</dbReference>
<dbReference type="FunFam" id="3.60.40.10:FF:000079">
    <property type="entry name" value="Probable protein phosphatase 2C 74"/>
    <property type="match status" value="1"/>
</dbReference>
<dbReference type="SUPFAM" id="SSF81606">
    <property type="entry name" value="PP2C-like"/>
    <property type="match status" value="1"/>
</dbReference>
<accession>A0A7J6VTC2</accession>
<dbReference type="SMART" id="SM00331">
    <property type="entry name" value="PP2C_SIG"/>
    <property type="match status" value="1"/>
</dbReference>
<keyword evidence="5 9" id="KW-0378">Hydrolase</keyword>
<evidence type="ECO:0000256" key="7">
    <source>
        <dbReference type="ARBA" id="ARBA00022912"/>
    </source>
</evidence>
<dbReference type="InterPro" id="IPR000222">
    <property type="entry name" value="PP2C_BS"/>
</dbReference>
<comment type="cofactor">
    <cofactor evidence="1">
        <name>Mn(2+)</name>
        <dbReference type="ChEBI" id="CHEBI:29035"/>
    </cofactor>
</comment>
<comment type="cofactor">
    <cofactor evidence="2">
        <name>Mg(2+)</name>
        <dbReference type="ChEBI" id="CHEBI:18420"/>
    </cofactor>
</comment>
<dbReference type="EC" id="3.1.3.16" evidence="3"/>
<evidence type="ECO:0000256" key="1">
    <source>
        <dbReference type="ARBA" id="ARBA00001936"/>
    </source>
</evidence>
<feature type="domain" description="PPM-type phosphatase" evidence="10">
    <location>
        <begin position="115"/>
        <end position="363"/>
    </location>
</feature>